<evidence type="ECO:0000256" key="2">
    <source>
        <dbReference type="ARBA" id="ARBA00007783"/>
    </source>
</evidence>
<dbReference type="PANTHER" id="PTHR30294:SF38">
    <property type="entry name" value="TRANSPORT PERMEASE PROTEIN"/>
    <property type="match status" value="1"/>
</dbReference>
<dbReference type="GO" id="GO:0140359">
    <property type="term" value="F:ABC-type transporter activity"/>
    <property type="evidence" value="ECO:0007669"/>
    <property type="project" value="InterPro"/>
</dbReference>
<evidence type="ECO:0000256" key="7">
    <source>
        <dbReference type="ARBA" id="ARBA00023136"/>
    </source>
</evidence>
<dbReference type="GO" id="GO:0005886">
    <property type="term" value="C:plasma membrane"/>
    <property type="evidence" value="ECO:0007669"/>
    <property type="project" value="UniProtKB-SubCell"/>
</dbReference>
<dbReference type="NCBIfam" id="TIGR03063">
    <property type="entry name" value="srtB_target"/>
    <property type="match status" value="1"/>
</dbReference>
<organism evidence="8 9">
    <name type="scientific">Ectopseudomonas chengduensis</name>
    <dbReference type="NCBI Taxonomy" id="489632"/>
    <lineage>
        <taxon>Bacteria</taxon>
        <taxon>Pseudomonadati</taxon>
        <taxon>Pseudomonadota</taxon>
        <taxon>Gammaproteobacteria</taxon>
        <taxon>Pseudomonadales</taxon>
        <taxon>Pseudomonadaceae</taxon>
        <taxon>Ectopseudomonas</taxon>
    </lineage>
</organism>
<comment type="subcellular location">
    <subcellularLocation>
        <location evidence="1">Cell membrane</location>
        <topology evidence="1">Multi-pass membrane protein</topology>
    </subcellularLocation>
</comment>
<keyword evidence="6" id="KW-1133">Transmembrane helix</keyword>
<keyword evidence="7" id="KW-0472">Membrane</keyword>
<proteinExistence type="inferred from homology"/>
<dbReference type="PANTHER" id="PTHR30294">
    <property type="entry name" value="MEMBRANE COMPONENT OF ABC TRANSPORTER YHHJ-RELATED"/>
    <property type="match status" value="1"/>
</dbReference>
<dbReference type="EMBL" id="FMZQ01000001">
    <property type="protein sequence ID" value="SDC19661.1"/>
    <property type="molecule type" value="Genomic_DNA"/>
</dbReference>
<gene>
    <name evidence="8" type="ORF">SAMN05216576_101769</name>
</gene>
<dbReference type="InterPro" id="IPR047817">
    <property type="entry name" value="ABC2_TM_bact-type"/>
</dbReference>
<evidence type="ECO:0000256" key="5">
    <source>
        <dbReference type="ARBA" id="ARBA00022692"/>
    </source>
</evidence>
<keyword evidence="9" id="KW-1185">Reference proteome</keyword>
<reference evidence="9" key="1">
    <citation type="submission" date="2016-10" db="EMBL/GenBank/DDBJ databases">
        <authorList>
            <person name="Varghese N."/>
            <person name="Submissions S."/>
        </authorList>
    </citation>
    <scope>NUCLEOTIDE SEQUENCE [LARGE SCALE GENOMIC DNA]</scope>
    <source>
        <strain evidence="9">DSM 26382</strain>
    </source>
</reference>
<name>A0A1G6JLW6_9GAMM</name>
<evidence type="ECO:0000256" key="3">
    <source>
        <dbReference type="ARBA" id="ARBA00022448"/>
    </source>
</evidence>
<keyword evidence="5" id="KW-0812">Transmembrane</keyword>
<evidence type="ECO:0000313" key="9">
    <source>
        <dbReference type="Proteomes" id="UP000199467"/>
    </source>
</evidence>
<dbReference type="RefSeq" id="WP_017678563.1">
    <property type="nucleotide sequence ID" value="NZ_FMZQ01000001.1"/>
</dbReference>
<evidence type="ECO:0000256" key="6">
    <source>
        <dbReference type="ARBA" id="ARBA00022989"/>
    </source>
</evidence>
<dbReference type="Proteomes" id="UP000199467">
    <property type="component" value="Unassembled WGS sequence"/>
</dbReference>
<dbReference type="InterPro" id="IPR051449">
    <property type="entry name" value="ABC-2_transporter_component"/>
</dbReference>
<protein>
    <submittedName>
        <fullName evidence="8">ABC-2 type transport system permease protein</fullName>
    </submittedName>
</protein>
<evidence type="ECO:0000256" key="1">
    <source>
        <dbReference type="ARBA" id="ARBA00004651"/>
    </source>
</evidence>
<dbReference type="PROSITE" id="PS51012">
    <property type="entry name" value="ABC_TM2"/>
    <property type="match status" value="1"/>
</dbReference>
<dbReference type="InterPro" id="IPR013525">
    <property type="entry name" value="ABC2_TM"/>
</dbReference>
<evidence type="ECO:0000256" key="4">
    <source>
        <dbReference type="ARBA" id="ARBA00022475"/>
    </source>
</evidence>
<keyword evidence="4" id="KW-1003">Cell membrane</keyword>
<keyword evidence="3" id="KW-0813">Transport</keyword>
<comment type="similarity">
    <text evidence="2">Belongs to the ABC-2 integral membrane protein family.</text>
</comment>
<dbReference type="Pfam" id="PF12698">
    <property type="entry name" value="ABC2_membrane_3"/>
    <property type="match status" value="1"/>
</dbReference>
<dbReference type="AlphaFoldDB" id="A0A1G6JLW6"/>
<dbReference type="InterPro" id="IPR017502">
    <property type="entry name" value="Sortase_SrtB_target"/>
</dbReference>
<accession>A0A1G6JLW6</accession>
<sequence>MTPLLALVRKECLLLLRDPHALAVLFIMPILFLVLMAAALSNYLSDQPPPLDLVLAAPQHSEASAFFQQALQEQLPGSRVLVSSDEALPHIILADDFSETLLDTPHTGPALTYPARVDSQTRQRLRAAVNIALAQTRLLAYLEDSDALPQDMDAEQRLQLIRQRTQSQLSELQVLASGELSGKANASQLSVPAWLIFGMFFVALPMAGGFQREQQSGALLRFRALGLSPATLVLSKLLPYLVINLLQFALLLAIGVYVLPLLGLSGLSLPGSPLPYVLLALSLSLAACSLGLLLAALARSSEQALLLGGGLNIILAAIGGIMVPKSVMPEAMSQLAEISPMSWALDAFLTLLVGQGTLADIAPDCARLLLFAILLGGAGLYLFRKRVQQTQWTTHY</sequence>
<evidence type="ECO:0000313" key="8">
    <source>
        <dbReference type="EMBL" id="SDC19661.1"/>
    </source>
</evidence>